<reference evidence="3" key="1">
    <citation type="submission" date="2016-10" db="EMBL/GenBank/DDBJ databases">
        <authorList>
            <person name="Varghese N."/>
            <person name="Submissions S."/>
        </authorList>
    </citation>
    <scope>NUCLEOTIDE SEQUENCE [LARGE SCALE GENOMIC DNA]</scope>
    <source>
        <strain evidence="3">BL47</strain>
    </source>
</reference>
<dbReference type="AlphaFoldDB" id="A0A1G9S3I5"/>
<proteinExistence type="predicted"/>
<protein>
    <submittedName>
        <fullName evidence="2">Uncharacterized protein</fullName>
    </submittedName>
</protein>
<sequence>MTRAMSSAAVTAHRSEARPASPRLIERLRELEDGSRARVDPQAVQIFASARRLLGDLCHLPDLDNTPLDLRARRSFAKTDRNHRYVPLE</sequence>
<dbReference type="STRING" id="582672.SAMN05216360_101478"/>
<evidence type="ECO:0000256" key="1">
    <source>
        <dbReference type="SAM" id="MobiDB-lite"/>
    </source>
</evidence>
<name>A0A1G9S3I5_9HYPH</name>
<dbReference type="RefSeq" id="WP_143012192.1">
    <property type="nucleotide sequence ID" value="NZ_FNHS01000001.1"/>
</dbReference>
<dbReference type="Proteomes" id="UP000198704">
    <property type="component" value="Unassembled WGS sequence"/>
</dbReference>
<accession>A0A1G9S3I5</accession>
<organism evidence="2 3">
    <name type="scientific">Methylobacterium phyllostachyos</name>
    <dbReference type="NCBI Taxonomy" id="582672"/>
    <lineage>
        <taxon>Bacteria</taxon>
        <taxon>Pseudomonadati</taxon>
        <taxon>Pseudomonadota</taxon>
        <taxon>Alphaproteobacteria</taxon>
        <taxon>Hyphomicrobiales</taxon>
        <taxon>Methylobacteriaceae</taxon>
        <taxon>Methylobacterium</taxon>
    </lineage>
</organism>
<evidence type="ECO:0000313" key="2">
    <source>
        <dbReference type="EMBL" id="SDM29982.1"/>
    </source>
</evidence>
<gene>
    <name evidence="2" type="ORF">SAMN05216360_101478</name>
</gene>
<evidence type="ECO:0000313" key="3">
    <source>
        <dbReference type="Proteomes" id="UP000198704"/>
    </source>
</evidence>
<keyword evidence="3" id="KW-1185">Reference proteome</keyword>
<dbReference type="EMBL" id="FNHS01000001">
    <property type="protein sequence ID" value="SDM29982.1"/>
    <property type="molecule type" value="Genomic_DNA"/>
</dbReference>
<feature type="region of interest" description="Disordered" evidence="1">
    <location>
        <begin position="1"/>
        <end position="21"/>
    </location>
</feature>